<dbReference type="SUPFAM" id="SSF141130">
    <property type="entry name" value="Acetamidase/Formamidase-like"/>
    <property type="match status" value="1"/>
</dbReference>
<dbReference type="Pfam" id="PF03069">
    <property type="entry name" value="FmdA_AmdA"/>
    <property type="match status" value="2"/>
</dbReference>
<reference evidence="1 2" key="1">
    <citation type="submission" date="2016-03" db="EMBL/GenBank/DDBJ databases">
        <title>Microsymbionts genomes from the relict species Vavilovia formosa (Stev.) Fed.</title>
        <authorList>
            <person name="Kopat V."/>
            <person name="Chirak E."/>
            <person name="Kimeklis A."/>
            <person name="Andronov E."/>
        </authorList>
    </citation>
    <scope>NUCLEOTIDE SEQUENCE [LARGE SCALE GENOMIC DNA]</scope>
    <source>
        <strain evidence="1 2">Vaf07</strain>
    </source>
</reference>
<keyword evidence="2" id="KW-1185">Reference proteome</keyword>
<dbReference type="Gene3D" id="2.60.120.580">
    <property type="entry name" value="Acetamidase/Formamidase-like domains"/>
    <property type="match status" value="2"/>
</dbReference>
<dbReference type="GO" id="GO:0016811">
    <property type="term" value="F:hydrolase activity, acting on carbon-nitrogen (but not peptide) bonds, in linear amides"/>
    <property type="evidence" value="ECO:0007669"/>
    <property type="project" value="InterPro"/>
</dbReference>
<dbReference type="STRING" id="943830.A4A58_16755"/>
<gene>
    <name evidence="1" type="ORF">A4A58_16755</name>
</gene>
<evidence type="ECO:0000313" key="2">
    <source>
        <dbReference type="Proteomes" id="UP000076574"/>
    </source>
</evidence>
<dbReference type="InterPro" id="IPR004304">
    <property type="entry name" value="FmdA_AmdA"/>
</dbReference>
<dbReference type="Proteomes" id="UP000076574">
    <property type="component" value="Unassembled WGS sequence"/>
</dbReference>
<dbReference type="RefSeq" id="WP_068737728.1">
    <property type="nucleotide sequence ID" value="NZ_LVYV01000054.1"/>
</dbReference>
<organism evidence="1 2">
    <name type="scientific">Tardiphaga robiniae</name>
    <dbReference type="NCBI Taxonomy" id="943830"/>
    <lineage>
        <taxon>Bacteria</taxon>
        <taxon>Pseudomonadati</taxon>
        <taxon>Pseudomonadota</taxon>
        <taxon>Alphaproteobacteria</taxon>
        <taxon>Hyphomicrobiales</taxon>
        <taxon>Nitrobacteraceae</taxon>
        <taxon>Tardiphaga</taxon>
    </lineage>
</organism>
<name>A0A163XGQ3_9BRAD</name>
<dbReference type="AlphaFoldDB" id="A0A163XGQ3"/>
<proteinExistence type="predicted"/>
<protein>
    <submittedName>
        <fullName evidence="1">Amidase</fullName>
    </submittedName>
</protein>
<dbReference type="PANTHER" id="PTHR31891:SF1">
    <property type="entry name" value="FORMAMIDASE C869.04-RELATED"/>
    <property type="match status" value="1"/>
</dbReference>
<accession>A0A163XGQ3</accession>
<dbReference type="PANTHER" id="PTHR31891">
    <property type="entry name" value="FORMAMIDASE C869.04-RELATED"/>
    <property type="match status" value="1"/>
</dbReference>
<dbReference type="Gene3D" id="3.10.28.20">
    <property type="entry name" value="Acetamidase/Formamidase-like domains"/>
    <property type="match status" value="1"/>
</dbReference>
<evidence type="ECO:0000313" key="1">
    <source>
        <dbReference type="EMBL" id="KZD20888.1"/>
    </source>
</evidence>
<dbReference type="EMBL" id="LVYV01000054">
    <property type="protein sequence ID" value="KZD20888.1"/>
    <property type="molecule type" value="Genomic_DNA"/>
</dbReference>
<dbReference type="OrthoDB" id="9785236at2"/>
<sequence>MTQTLLPSPTTVHWGYFDATLKPIATIDPGETVTITSVSGTRENLPTEADMTVRPELVAILDAVTPELGPHILTGPVAVRGAQPGDALRVEILDVQLTDDWGYTLFKPGMGTLPDDFDYFRRVHIGLDRANGVVKTPWGITLKARPFFGVMGTAPKPAVGRVSTTMPSHFGGNIDNKELGAGCVLYLPVWTEGGLFSCGDGHAVQGDGEVCVTAVETGLTGTFKIDLVKNAQLEAPYAETKDHLISMAFDPDLDEAARIALRRMVSMIVARTTLTPDDAYMLCSLAADVRVTQLVNLDKGIHVMMPHAVLNQSKR</sequence>
<comment type="caution">
    <text evidence="1">The sequence shown here is derived from an EMBL/GenBank/DDBJ whole genome shotgun (WGS) entry which is preliminary data.</text>
</comment>